<evidence type="ECO:0000313" key="1">
    <source>
        <dbReference type="Proteomes" id="UP000025227"/>
    </source>
</evidence>
<dbReference type="Proteomes" id="UP000025227">
    <property type="component" value="Unplaced"/>
</dbReference>
<name>A0A7I4YQD9_HAECO</name>
<keyword evidence="1" id="KW-1185">Reference proteome</keyword>
<dbReference type="OrthoDB" id="10006218at2759"/>
<proteinExistence type="predicted"/>
<dbReference type="PANTHER" id="PTHR22989:SF10">
    <property type="entry name" value="METHYLTRANSFERASE FKBM DOMAIN-CONTAINING PROTEIN"/>
    <property type="match status" value="1"/>
</dbReference>
<reference evidence="2" key="1">
    <citation type="submission" date="2020-12" db="UniProtKB">
        <authorList>
            <consortium name="WormBaseParasite"/>
        </authorList>
    </citation>
    <scope>IDENTIFICATION</scope>
    <source>
        <strain evidence="2">MHco3</strain>
    </source>
</reference>
<dbReference type="WBParaSite" id="HCON_00123520-00001">
    <property type="protein sequence ID" value="HCON_00123520-00001"/>
    <property type="gene ID" value="HCON_00123520"/>
</dbReference>
<accession>A0A7I4YQD9</accession>
<organism evidence="1 2">
    <name type="scientific">Haemonchus contortus</name>
    <name type="common">Barber pole worm</name>
    <dbReference type="NCBI Taxonomy" id="6289"/>
    <lineage>
        <taxon>Eukaryota</taxon>
        <taxon>Metazoa</taxon>
        <taxon>Ecdysozoa</taxon>
        <taxon>Nematoda</taxon>
        <taxon>Chromadorea</taxon>
        <taxon>Rhabditida</taxon>
        <taxon>Rhabditina</taxon>
        <taxon>Rhabditomorpha</taxon>
        <taxon>Strongyloidea</taxon>
        <taxon>Trichostrongylidae</taxon>
        <taxon>Haemonchus</taxon>
    </lineage>
</organism>
<sequence>MLALIYTIFSSLVNRGDPSNMFEKNNRCLQSRTDGMHVEELWSKIPMIVNQCSERRYLRIRGYSNRDEIKVHVMPSKEVEVSMKEDMPNCSFFGADPVKEPNQDMFETVGVFYHIAVGGKNGTSLATVLEPDTRSYRIREVNHVDIATFLGRFIRKQINVEIHHPDYEQKVLFFEFFLELLDDRRYIPLVADTMVGHIRLYLLNYEHQECRRRYVSP</sequence>
<dbReference type="PANTHER" id="PTHR22989">
    <property type="entry name" value="UNCHARACTERIZED DUF13 C.ELEGANS"/>
    <property type="match status" value="1"/>
</dbReference>
<protein>
    <submittedName>
        <fullName evidence="2">DUF223 domain-containing protein</fullName>
    </submittedName>
</protein>
<evidence type="ECO:0000313" key="2">
    <source>
        <dbReference type="WBParaSite" id="HCON_00123520-00001"/>
    </source>
</evidence>
<dbReference type="AlphaFoldDB" id="A0A7I4YQD9"/>
<dbReference type="OMA" id="AFRECAY"/>